<name>A0ABT1UA37_9GAMM</name>
<accession>A0ABT1UA37</accession>
<evidence type="ECO:0000313" key="1">
    <source>
        <dbReference type="EMBL" id="MCQ8129936.1"/>
    </source>
</evidence>
<dbReference type="EMBL" id="JANIBK010000110">
    <property type="protein sequence ID" value="MCQ8129936.1"/>
    <property type="molecule type" value="Genomic_DNA"/>
</dbReference>
<dbReference type="Proteomes" id="UP001524586">
    <property type="component" value="Unassembled WGS sequence"/>
</dbReference>
<sequence length="138" mass="16228">MAFTTEYATKDDIEKYHLDELQKKYHLANPGLDWTYDKEKNVFLMLSMNGRGVESNIKIFLFSWKGEIYSYSFSITWEKETNTLSWTMHRVGGEPKFESDEVKQKYEDIYADLKEALQSYGSAGSANRKSYIHQFSNF</sequence>
<protein>
    <submittedName>
        <fullName evidence="1">Uncharacterized protein</fullName>
    </submittedName>
</protein>
<evidence type="ECO:0000313" key="2">
    <source>
        <dbReference type="Proteomes" id="UP001524586"/>
    </source>
</evidence>
<proteinExistence type="predicted"/>
<dbReference type="RefSeq" id="WP_256616364.1">
    <property type="nucleotide sequence ID" value="NZ_JANIBK010000110.1"/>
</dbReference>
<organism evidence="1 2">
    <name type="scientific">Methylomonas rivi</name>
    <dbReference type="NCBI Taxonomy" id="2952226"/>
    <lineage>
        <taxon>Bacteria</taxon>
        <taxon>Pseudomonadati</taxon>
        <taxon>Pseudomonadota</taxon>
        <taxon>Gammaproteobacteria</taxon>
        <taxon>Methylococcales</taxon>
        <taxon>Methylococcaceae</taxon>
        <taxon>Methylomonas</taxon>
    </lineage>
</organism>
<reference evidence="1 2" key="1">
    <citation type="submission" date="2022-07" db="EMBL/GenBank/DDBJ databases">
        <title>Methylomonas rivi sp. nov., Methylomonas rosea sp. nov., Methylomonas aureus sp. nov. and Methylomonas subterranea sp. nov., four novel methanotrophs isolated from a freshwater creek and the deep terrestrial subsurface.</title>
        <authorList>
            <person name="Abin C."/>
            <person name="Sankaranarayanan K."/>
            <person name="Garner C."/>
            <person name="Sindelar R."/>
            <person name="Kotary K."/>
            <person name="Garner R."/>
            <person name="Barclay S."/>
            <person name="Lawson P."/>
            <person name="Krumholz L."/>
        </authorList>
    </citation>
    <scope>NUCLEOTIDE SEQUENCE [LARGE SCALE GENOMIC DNA]</scope>
    <source>
        <strain evidence="1 2">WSC-6</strain>
    </source>
</reference>
<keyword evidence="2" id="KW-1185">Reference proteome</keyword>
<gene>
    <name evidence="1" type="ORF">NP596_15860</name>
</gene>
<comment type="caution">
    <text evidence="1">The sequence shown here is derived from an EMBL/GenBank/DDBJ whole genome shotgun (WGS) entry which is preliminary data.</text>
</comment>